<dbReference type="GeneID" id="31929150"/>
<dbReference type="EMBL" id="CP004388">
    <property type="protein sequence ID" value="AJD53577.1"/>
    <property type="molecule type" value="Genomic_DNA"/>
</dbReference>
<dbReference type="Proteomes" id="UP000007127">
    <property type="component" value="Chromosome"/>
</dbReference>
<reference evidence="1 2" key="1">
    <citation type="journal article" date="2012" name="J. Bacteriol.">
        <title>Genome sequence of Thalassospira xiamenensis type strain M-5.</title>
        <authorList>
            <person name="Lai Q."/>
            <person name="Shao Z."/>
        </authorList>
    </citation>
    <scope>NUCLEOTIDE SEQUENCE [LARGE SCALE GENOMIC DNA]</scope>
    <source>
        <strain evidence="1 2">M-5</strain>
    </source>
</reference>
<protein>
    <submittedName>
        <fullName evidence="1">Uncharacterized protein</fullName>
    </submittedName>
</protein>
<dbReference type="KEGG" id="txi:TH3_17375"/>
<gene>
    <name evidence="1" type="ORF">TH3_17375</name>
</gene>
<dbReference type="AlphaFoldDB" id="A0AB72UH79"/>
<dbReference type="RefSeq" id="WP_007090254.1">
    <property type="nucleotide sequence ID" value="NZ_CP004388.1"/>
</dbReference>
<proteinExistence type="predicted"/>
<accession>A0AB72UH79</accession>
<organism evidence="1 2">
    <name type="scientific">Thalassospira xiamenensis M-5 = DSM 17429</name>
    <dbReference type="NCBI Taxonomy" id="1123366"/>
    <lineage>
        <taxon>Bacteria</taxon>
        <taxon>Pseudomonadati</taxon>
        <taxon>Pseudomonadota</taxon>
        <taxon>Alphaproteobacteria</taxon>
        <taxon>Rhodospirillales</taxon>
        <taxon>Thalassospiraceae</taxon>
        <taxon>Thalassospira</taxon>
    </lineage>
</organism>
<evidence type="ECO:0000313" key="1">
    <source>
        <dbReference type="EMBL" id="AJD53577.1"/>
    </source>
</evidence>
<name>A0AB72UH79_9PROT</name>
<evidence type="ECO:0000313" key="2">
    <source>
        <dbReference type="Proteomes" id="UP000007127"/>
    </source>
</evidence>
<sequence>MTRHWKASMMPIRKYYRNVSKGRKALGKWAGYRAKWEKNQQNFLGFPPFFGSLVVDKTKEERDYTFDQEKAHDLQVTGFT</sequence>